<gene>
    <name evidence="1" type="ORF">ANE_LOCUS3218</name>
</gene>
<dbReference type="OrthoDB" id="288590at2759"/>
<proteinExistence type="predicted"/>
<dbReference type="EMBL" id="CABITT030000001">
    <property type="protein sequence ID" value="VVA92773.1"/>
    <property type="molecule type" value="Genomic_DNA"/>
</dbReference>
<dbReference type="AlphaFoldDB" id="A0A565AUR8"/>
<dbReference type="Proteomes" id="UP000489600">
    <property type="component" value="Unassembled WGS sequence"/>
</dbReference>
<keyword evidence="2" id="KW-1185">Reference proteome</keyword>
<protein>
    <submittedName>
        <fullName evidence="1">Uncharacterized protein</fullName>
    </submittedName>
</protein>
<accession>A0A565AUR8</accession>
<name>A0A565AUR8_9BRAS</name>
<organism evidence="1 2">
    <name type="scientific">Arabis nemorensis</name>
    <dbReference type="NCBI Taxonomy" id="586526"/>
    <lineage>
        <taxon>Eukaryota</taxon>
        <taxon>Viridiplantae</taxon>
        <taxon>Streptophyta</taxon>
        <taxon>Embryophyta</taxon>
        <taxon>Tracheophyta</taxon>
        <taxon>Spermatophyta</taxon>
        <taxon>Magnoliopsida</taxon>
        <taxon>eudicotyledons</taxon>
        <taxon>Gunneridae</taxon>
        <taxon>Pentapetalae</taxon>
        <taxon>rosids</taxon>
        <taxon>malvids</taxon>
        <taxon>Brassicales</taxon>
        <taxon>Brassicaceae</taxon>
        <taxon>Arabideae</taxon>
        <taxon>Arabis</taxon>
    </lineage>
</organism>
<reference evidence="1" key="1">
    <citation type="submission" date="2019-07" db="EMBL/GenBank/DDBJ databases">
        <authorList>
            <person name="Dittberner H."/>
        </authorList>
    </citation>
    <scope>NUCLEOTIDE SEQUENCE [LARGE SCALE GENOMIC DNA]</scope>
</reference>
<comment type="caution">
    <text evidence="1">The sequence shown here is derived from an EMBL/GenBank/DDBJ whole genome shotgun (WGS) entry which is preliminary data.</text>
</comment>
<evidence type="ECO:0000313" key="1">
    <source>
        <dbReference type="EMBL" id="VVA92773.1"/>
    </source>
</evidence>
<evidence type="ECO:0000313" key="2">
    <source>
        <dbReference type="Proteomes" id="UP000489600"/>
    </source>
</evidence>
<sequence>MKSLKLAKNGDFWRLESLVNHGISLDILDKVKKLSLDCYKTEREEAFKTSNPMKLLDELVKRNSGEELEHIDWEDVFLLLDHNQNEWPSNTYGLK</sequence>